<dbReference type="PANTHER" id="PTHR30151:SF20">
    <property type="entry name" value="ABC TRANSPORTER PERMEASE PROTEIN HI_0355-RELATED"/>
    <property type="match status" value="1"/>
</dbReference>
<comment type="caution">
    <text evidence="9">The sequence shown here is derived from an EMBL/GenBank/DDBJ whole genome shotgun (WGS) entry which is preliminary data.</text>
</comment>
<dbReference type="GO" id="GO:0055085">
    <property type="term" value="P:transmembrane transport"/>
    <property type="evidence" value="ECO:0007669"/>
    <property type="project" value="InterPro"/>
</dbReference>
<evidence type="ECO:0000256" key="6">
    <source>
        <dbReference type="ARBA" id="ARBA00023136"/>
    </source>
</evidence>
<evidence type="ECO:0000256" key="7">
    <source>
        <dbReference type="RuleBase" id="RU363032"/>
    </source>
</evidence>
<accession>A0A433X5A2</accession>
<evidence type="ECO:0000256" key="2">
    <source>
        <dbReference type="ARBA" id="ARBA00022448"/>
    </source>
</evidence>
<name>A0A433X5A2_9HYPH</name>
<dbReference type="Proteomes" id="UP000281547">
    <property type="component" value="Unassembled WGS sequence"/>
</dbReference>
<keyword evidence="2 7" id="KW-0813">Transport</keyword>
<dbReference type="GO" id="GO:0005886">
    <property type="term" value="C:plasma membrane"/>
    <property type="evidence" value="ECO:0007669"/>
    <property type="project" value="UniProtKB-SubCell"/>
</dbReference>
<dbReference type="CDD" id="cd06261">
    <property type="entry name" value="TM_PBP2"/>
    <property type="match status" value="1"/>
</dbReference>
<reference evidence="9 10" key="1">
    <citation type="journal article" date="2016" name="Int. J. Syst. Evol. Microbiol.">
        <title>Arsenicitalea aurantiaca gen. nov., sp. nov., a new member of the family Hyphomicrobiaceae, isolated from high-arsenic sediment.</title>
        <authorList>
            <person name="Mu Y."/>
            <person name="Zhou L."/>
            <person name="Zeng X.C."/>
            <person name="Liu L."/>
            <person name="Pan Y."/>
            <person name="Chen X."/>
            <person name="Wang J."/>
            <person name="Li S."/>
            <person name="Li W.J."/>
            <person name="Wang Y."/>
        </authorList>
    </citation>
    <scope>NUCLEOTIDE SEQUENCE [LARGE SCALE GENOMIC DNA]</scope>
    <source>
        <strain evidence="9 10">42-50</strain>
    </source>
</reference>
<dbReference type="InterPro" id="IPR000515">
    <property type="entry name" value="MetI-like"/>
</dbReference>
<dbReference type="RefSeq" id="WP_127189250.1">
    <property type="nucleotide sequence ID" value="NZ_RZNJ01000005.1"/>
</dbReference>
<evidence type="ECO:0000256" key="1">
    <source>
        <dbReference type="ARBA" id="ARBA00004651"/>
    </source>
</evidence>
<keyword evidence="4 7" id="KW-0812">Transmembrane</keyword>
<evidence type="ECO:0000313" key="10">
    <source>
        <dbReference type="Proteomes" id="UP000281547"/>
    </source>
</evidence>
<sequence>MGKVAEALMKRLNTVISLLGALLVWEIAVRTIGTPEYILPAPSKVLADLWRNIHVLIPASYATLQPMVLGFLLAAALGVLLALLVVYSRAFEAIFYPLLVVLQIIPKIAVAPLFIIWVGYGLTSKVLLVFLLSFFPIVVNSIVAFKSIESDVYDLARSYRASRFKIFWRVELPSALPSLFAGFKVAAALSATAAVVAEFVASDSGLGYLLLNYNGNMNTSMTFAVILVLSVLGLLLYGVVELVERWAIPWHVSQRRDDLVVGKSPA</sequence>
<organism evidence="9 10">
    <name type="scientific">Arsenicitalea aurantiaca</name>
    <dbReference type="NCBI Taxonomy" id="1783274"/>
    <lineage>
        <taxon>Bacteria</taxon>
        <taxon>Pseudomonadati</taxon>
        <taxon>Pseudomonadota</taxon>
        <taxon>Alphaproteobacteria</taxon>
        <taxon>Hyphomicrobiales</taxon>
        <taxon>Devosiaceae</taxon>
        <taxon>Arsenicitalea</taxon>
    </lineage>
</organism>
<evidence type="ECO:0000256" key="4">
    <source>
        <dbReference type="ARBA" id="ARBA00022692"/>
    </source>
</evidence>
<dbReference type="SUPFAM" id="SSF161098">
    <property type="entry name" value="MetI-like"/>
    <property type="match status" value="1"/>
</dbReference>
<dbReference type="Gene3D" id="1.10.3720.10">
    <property type="entry name" value="MetI-like"/>
    <property type="match status" value="1"/>
</dbReference>
<dbReference type="OrthoDB" id="9786495at2"/>
<feature type="transmembrane region" description="Helical" evidence="7">
    <location>
        <begin position="126"/>
        <end position="145"/>
    </location>
</feature>
<gene>
    <name evidence="9" type="ORF">EMQ25_14115</name>
</gene>
<dbReference type="Pfam" id="PF00528">
    <property type="entry name" value="BPD_transp_1"/>
    <property type="match status" value="1"/>
</dbReference>
<dbReference type="PANTHER" id="PTHR30151">
    <property type="entry name" value="ALKANE SULFONATE ABC TRANSPORTER-RELATED, MEMBRANE SUBUNIT"/>
    <property type="match status" value="1"/>
</dbReference>
<feature type="domain" description="ABC transmembrane type-1" evidence="8">
    <location>
        <begin position="60"/>
        <end position="244"/>
    </location>
</feature>
<dbReference type="InterPro" id="IPR035906">
    <property type="entry name" value="MetI-like_sf"/>
</dbReference>
<evidence type="ECO:0000313" key="9">
    <source>
        <dbReference type="EMBL" id="RUT29260.1"/>
    </source>
</evidence>
<evidence type="ECO:0000256" key="3">
    <source>
        <dbReference type="ARBA" id="ARBA00022475"/>
    </source>
</evidence>
<dbReference type="EMBL" id="RZNJ01000005">
    <property type="protein sequence ID" value="RUT29260.1"/>
    <property type="molecule type" value="Genomic_DNA"/>
</dbReference>
<keyword evidence="6 7" id="KW-0472">Membrane</keyword>
<dbReference type="AlphaFoldDB" id="A0A433X5A2"/>
<comment type="subcellular location">
    <subcellularLocation>
        <location evidence="1 7">Cell membrane</location>
        <topology evidence="1 7">Multi-pass membrane protein</topology>
    </subcellularLocation>
</comment>
<keyword evidence="10" id="KW-1185">Reference proteome</keyword>
<feature type="transmembrane region" description="Helical" evidence="7">
    <location>
        <begin position="189"/>
        <end position="211"/>
    </location>
</feature>
<evidence type="ECO:0000259" key="8">
    <source>
        <dbReference type="PROSITE" id="PS50928"/>
    </source>
</evidence>
<keyword evidence="3" id="KW-1003">Cell membrane</keyword>
<feature type="transmembrane region" description="Helical" evidence="7">
    <location>
        <begin position="67"/>
        <end position="87"/>
    </location>
</feature>
<keyword evidence="5 7" id="KW-1133">Transmembrane helix</keyword>
<feature type="transmembrane region" description="Helical" evidence="7">
    <location>
        <begin position="223"/>
        <end position="240"/>
    </location>
</feature>
<feature type="transmembrane region" description="Helical" evidence="7">
    <location>
        <begin position="94"/>
        <end position="120"/>
    </location>
</feature>
<evidence type="ECO:0000256" key="5">
    <source>
        <dbReference type="ARBA" id="ARBA00022989"/>
    </source>
</evidence>
<comment type="similarity">
    <text evidence="7">Belongs to the binding-protein-dependent transport system permease family.</text>
</comment>
<protein>
    <submittedName>
        <fullName evidence="9">ABC transporter permease</fullName>
    </submittedName>
</protein>
<dbReference type="PROSITE" id="PS50928">
    <property type="entry name" value="ABC_TM1"/>
    <property type="match status" value="1"/>
</dbReference>
<proteinExistence type="inferred from homology"/>
<feature type="transmembrane region" description="Helical" evidence="7">
    <location>
        <begin position="12"/>
        <end position="33"/>
    </location>
</feature>